<sequence>MPQPANTNYPNAAGSSDMVHQQWFKDRDTAAQQRPGGLDINIFWQWNHPLPVRTQLLGKANRDS</sequence>
<organism evidence="1 2">
    <name type="scientific">Escherichia coli</name>
    <dbReference type="NCBI Taxonomy" id="562"/>
    <lineage>
        <taxon>Bacteria</taxon>
        <taxon>Pseudomonadati</taxon>
        <taxon>Pseudomonadota</taxon>
        <taxon>Gammaproteobacteria</taxon>
        <taxon>Enterobacterales</taxon>
        <taxon>Enterobacteriaceae</taxon>
        <taxon>Escherichia</taxon>
    </lineage>
</organism>
<evidence type="ECO:0000313" key="1">
    <source>
        <dbReference type="EMBL" id="SPW43035.1"/>
    </source>
</evidence>
<dbReference type="EMBL" id="UARS01000005">
    <property type="protein sequence ID" value="SPW43035.1"/>
    <property type="molecule type" value="Genomic_DNA"/>
</dbReference>
<reference evidence="1 2" key="1">
    <citation type="submission" date="2018-06" db="EMBL/GenBank/DDBJ databases">
        <authorList>
            <consortium name="Pathogen Informatics"/>
            <person name="Doyle S."/>
        </authorList>
    </citation>
    <scope>NUCLEOTIDE SEQUENCE [LARGE SCALE GENOMIC DNA]</scope>
    <source>
        <strain evidence="1 2">NCTC11126</strain>
    </source>
</reference>
<proteinExistence type="predicted"/>
<protein>
    <submittedName>
        <fullName evidence="1">Uncharacterized protein</fullName>
    </submittedName>
</protein>
<accession>A0A2X1L4R2</accession>
<gene>
    <name evidence="1" type="ORF">NCTC11126_02411</name>
</gene>
<name>A0A2X1L4R2_ECOLX</name>
<dbReference type="Proteomes" id="UP000250561">
    <property type="component" value="Unassembled WGS sequence"/>
</dbReference>
<dbReference type="AlphaFoldDB" id="A0A2X1L4R2"/>
<evidence type="ECO:0000313" key="2">
    <source>
        <dbReference type="Proteomes" id="UP000250561"/>
    </source>
</evidence>